<reference evidence="2" key="1">
    <citation type="submission" date="2023-03" db="EMBL/GenBank/DDBJ databases">
        <title>Massive genome expansion in bonnet fungi (Mycena s.s.) driven by repeated elements and novel gene families across ecological guilds.</title>
        <authorList>
            <consortium name="Lawrence Berkeley National Laboratory"/>
            <person name="Harder C.B."/>
            <person name="Miyauchi S."/>
            <person name="Viragh M."/>
            <person name="Kuo A."/>
            <person name="Thoen E."/>
            <person name="Andreopoulos B."/>
            <person name="Lu D."/>
            <person name="Skrede I."/>
            <person name="Drula E."/>
            <person name="Henrissat B."/>
            <person name="Morin E."/>
            <person name="Kohler A."/>
            <person name="Barry K."/>
            <person name="LaButti K."/>
            <person name="Morin E."/>
            <person name="Salamov A."/>
            <person name="Lipzen A."/>
            <person name="Mereny Z."/>
            <person name="Hegedus B."/>
            <person name="Baldrian P."/>
            <person name="Stursova M."/>
            <person name="Weitz H."/>
            <person name="Taylor A."/>
            <person name="Grigoriev I.V."/>
            <person name="Nagy L.G."/>
            <person name="Martin F."/>
            <person name="Kauserud H."/>
        </authorList>
    </citation>
    <scope>NUCLEOTIDE SEQUENCE</scope>
    <source>
        <strain evidence="2">CBHHK188m</strain>
    </source>
</reference>
<feature type="transmembrane region" description="Helical" evidence="1">
    <location>
        <begin position="15"/>
        <end position="40"/>
    </location>
</feature>
<keyword evidence="1" id="KW-1133">Transmembrane helix</keyword>
<keyword evidence="1" id="KW-0812">Transmembrane</keyword>
<feature type="transmembrane region" description="Helical" evidence="1">
    <location>
        <begin position="75"/>
        <end position="94"/>
    </location>
</feature>
<keyword evidence="3" id="KW-1185">Reference proteome</keyword>
<evidence type="ECO:0000313" key="2">
    <source>
        <dbReference type="EMBL" id="KAJ7728582.1"/>
    </source>
</evidence>
<dbReference type="EMBL" id="JARJLG010000204">
    <property type="protein sequence ID" value="KAJ7728582.1"/>
    <property type="molecule type" value="Genomic_DNA"/>
</dbReference>
<protein>
    <submittedName>
        <fullName evidence="2">Uncharacterized protein</fullName>
    </submittedName>
</protein>
<sequence length="102" mass="10573">MSFAGCGEDGPPPGYILGCGPSSAFGYAVFAMAGGLRLLLWTPQAPADLTSAYFLAALSVFYAAAAAILDGDEGVFAWITSLMIAGGARSLIYLRTFPRITD</sequence>
<organism evidence="2 3">
    <name type="scientific">Mycena maculata</name>
    <dbReference type="NCBI Taxonomy" id="230809"/>
    <lineage>
        <taxon>Eukaryota</taxon>
        <taxon>Fungi</taxon>
        <taxon>Dikarya</taxon>
        <taxon>Basidiomycota</taxon>
        <taxon>Agaricomycotina</taxon>
        <taxon>Agaricomycetes</taxon>
        <taxon>Agaricomycetidae</taxon>
        <taxon>Agaricales</taxon>
        <taxon>Marasmiineae</taxon>
        <taxon>Mycenaceae</taxon>
        <taxon>Mycena</taxon>
    </lineage>
</organism>
<dbReference type="AlphaFoldDB" id="A0AAD7HUC7"/>
<evidence type="ECO:0000256" key="1">
    <source>
        <dbReference type="SAM" id="Phobius"/>
    </source>
</evidence>
<evidence type="ECO:0000313" key="3">
    <source>
        <dbReference type="Proteomes" id="UP001215280"/>
    </source>
</evidence>
<feature type="transmembrane region" description="Helical" evidence="1">
    <location>
        <begin position="52"/>
        <end position="69"/>
    </location>
</feature>
<keyword evidence="1" id="KW-0472">Membrane</keyword>
<proteinExistence type="predicted"/>
<name>A0AAD7HUC7_9AGAR</name>
<accession>A0AAD7HUC7</accession>
<dbReference type="Proteomes" id="UP001215280">
    <property type="component" value="Unassembled WGS sequence"/>
</dbReference>
<comment type="caution">
    <text evidence="2">The sequence shown here is derived from an EMBL/GenBank/DDBJ whole genome shotgun (WGS) entry which is preliminary data.</text>
</comment>
<gene>
    <name evidence="2" type="ORF">DFH07DRAFT_1066376</name>
</gene>